<keyword evidence="2" id="KW-1185">Reference proteome</keyword>
<gene>
    <name evidence="1" type="ORF">PanWU01x14_060270</name>
</gene>
<accession>A0A2P5DIT3</accession>
<evidence type="ECO:0000313" key="2">
    <source>
        <dbReference type="Proteomes" id="UP000237105"/>
    </source>
</evidence>
<proteinExistence type="predicted"/>
<name>A0A2P5DIT3_PARAD</name>
<dbReference type="AlphaFoldDB" id="A0A2P5DIT3"/>
<sequence length="124" mass="14084">MGEILKDKWGVEVDNVRLWRARREVRGDLEDDHKKSWSKLRMYAEMVLRTNPGSIAKISSEFVGEPDENGTRQAPRFKRIFICYDGVKKGFLNGCRPFLGVDGCHLKGIYEGILLSAIALDANL</sequence>
<organism evidence="1 2">
    <name type="scientific">Parasponia andersonii</name>
    <name type="common">Sponia andersonii</name>
    <dbReference type="NCBI Taxonomy" id="3476"/>
    <lineage>
        <taxon>Eukaryota</taxon>
        <taxon>Viridiplantae</taxon>
        <taxon>Streptophyta</taxon>
        <taxon>Embryophyta</taxon>
        <taxon>Tracheophyta</taxon>
        <taxon>Spermatophyta</taxon>
        <taxon>Magnoliopsida</taxon>
        <taxon>eudicotyledons</taxon>
        <taxon>Gunneridae</taxon>
        <taxon>Pentapetalae</taxon>
        <taxon>rosids</taxon>
        <taxon>fabids</taxon>
        <taxon>Rosales</taxon>
        <taxon>Cannabaceae</taxon>
        <taxon>Parasponia</taxon>
    </lineage>
</organism>
<reference evidence="2" key="1">
    <citation type="submission" date="2016-06" db="EMBL/GenBank/DDBJ databases">
        <title>Parallel loss of symbiosis genes in relatives of nitrogen-fixing non-legume Parasponia.</title>
        <authorList>
            <person name="Van Velzen R."/>
            <person name="Holmer R."/>
            <person name="Bu F."/>
            <person name="Rutten L."/>
            <person name="Van Zeijl A."/>
            <person name="Liu W."/>
            <person name="Santuari L."/>
            <person name="Cao Q."/>
            <person name="Sharma T."/>
            <person name="Shen D."/>
            <person name="Roswanjaya Y."/>
            <person name="Wardhani T."/>
            <person name="Kalhor M.S."/>
            <person name="Jansen J."/>
            <person name="Van den Hoogen J."/>
            <person name="Gungor B."/>
            <person name="Hartog M."/>
            <person name="Hontelez J."/>
            <person name="Verver J."/>
            <person name="Yang W.-C."/>
            <person name="Schijlen E."/>
            <person name="Repin R."/>
            <person name="Schilthuizen M."/>
            <person name="Schranz E."/>
            <person name="Heidstra R."/>
            <person name="Miyata K."/>
            <person name="Fedorova E."/>
            <person name="Kohlen W."/>
            <person name="Bisseling T."/>
            <person name="Smit S."/>
            <person name="Geurts R."/>
        </authorList>
    </citation>
    <scope>NUCLEOTIDE SEQUENCE [LARGE SCALE GENOMIC DNA]</scope>
    <source>
        <strain evidence="2">cv. WU1-14</strain>
    </source>
</reference>
<evidence type="ECO:0000313" key="1">
    <source>
        <dbReference type="EMBL" id="PON73186.1"/>
    </source>
</evidence>
<dbReference type="EMBL" id="JXTB01000035">
    <property type="protein sequence ID" value="PON73186.1"/>
    <property type="molecule type" value="Genomic_DNA"/>
</dbReference>
<dbReference type="PANTHER" id="PTHR31973:SF187">
    <property type="entry name" value="MUTATOR TRANSPOSASE MUDRA PROTEIN"/>
    <property type="match status" value="1"/>
</dbReference>
<comment type="caution">
    <text evidence="1">The sequence shown here is derived from an EMBL/GenBank/DDBJ whole genome shotgun (WGS) entry which is preliminary data.</text>
</comment>
<dbReference type="STRING" id="3476.A0A2P5DIT3"/>
<dbReference type="PANTHER" id="PTHR31973">
    <property type="entry name" value="POLYPROTEIN, PUTATIVE-RELATED"/>
    <property type="match status" value="1"/>
</dbReference>
<dbReference type="Proteomes" id="UP000237105">
    <property type="component" value="Unassembled WGS sequence"/>
</dbReference>
<protein>
    <submittedName>
        <fullName evidence="1">Uncharacterized protein</fullName>
    </submittedName>
</protein>
<dbReference type="OrthoDB" id="1193076at2759"/>